<organism evidence="10 11">
    <name type="scientific">Dichotomopilus funicola</name>
    <dbReference type="NCBI Taxonomy" id="1934379"/>
    <lineage>
        <taxon>Eukaryota</taxon>
        <taxon>Fungi</taxon>
        <taxon>Dikarya</taxon>
        <taxon>Ascomycota</taxon>
        <taxon>Pezizomycotina</taxon>
        <taxon>Sordariomycetes</taxon>
        <taxon>Sordariomycetidae</taxon>
        <taxon>Sordariales</taxon>
        <taxon>Chaetomiaceae</taxon>
        <taxon>Dichotomopilus</taxon>
    </lineage>
</organism>
<dbReference type="RefSeq" id="XP_062633396.1">
    <property type="nucleotide sequence ID" value="XM_062784868.1"/>
</dbReference>
<keyword evidence="6" id="KW-0963">Cytoplasm</keyword>
<comment type="subcellular location">
    <subcellularLocation>
        <location evidence="2">Cytoplasm</location>
    </subcellularLocation>
    <subcellularLocation>
        <location evidence="1">Nucleus</location>
    </subcellularLocation>
</comment>
<dbReference type="InterPro" id="IPR036390">
    <property type="entry name" value="WH_DNA-bd_sf"/>
</dbReference>
<dbReference type="InterPro" id="IPR054559">
    <property type="entry name" value="PSMD12-CSN4-like_N"/>
</dbReference>
<dbReference type="PROSITE" id="PS50250">
    <property type="entry name" value="PCI"/>
    <property type="match status" value="1"/>
</dbReference>
<accession>A0AAN6UWX5</accession>
<dbReference type="Pfam" id="PF22241">
    <property type="entry name" value="PSMD12-CSN4_N"/>
    <property type="match status" value="1"/>
</dbReference>
<dbReference type="SMART" id="SM00088">
    <property type="entry name" value="PINT"/>
    <property type="match status" value="1"/>
</dbReference>
<evidence type="ECO:0000256" key="2">
    <source>
        <dbReference type="ARBA" id="ARBA00004496"/>
    </source>
</evidence>
<dbReference type="PANTHER" id="PTHR10855">
    <property type="entry name" value="26S PROTEASOME NON-ATPASE REGULATORY SUBUNIT 12/COP9 SIGNALOSOME COMPLEX SUBUNIT 4"/>
    <property type="match status" value="1"/>
</dbReference>
<gene>
    <name evidence="10" type="ORF">C8A04DRAFT_40230</name>
</gene>
<comment type="caution">
    <text evidence="10">The sequence shown here is derived from an EMBL/GenBank/DDBJ whole genome shotgun (WGS) entry which is preliminary data.</text>
</comment>
<evidence type="ECO:0000313" key="11">
    <source>
        <dbReference type="Proteomes" id="UP001302676"/>
    </source>
</evidence>
<dbReference type="FunFam" id="1.10.10.10:FF:000190">
    <property type="entry name" value="COP9 signalosome complex subunit 4"/>
    <property type="match status" value="1"/>
</dbReference>
<evidence type="ECO:0000256" key="6">
    <source>
        <dbReference type="ARBA" id="ARBA00022490"/>
    </source>
</evidence>
<dbReference type="PANTHER" id="PTHR10855:SF2">
    <property type="entry name" value="COP9 SIGNALOSOME COMPLEX SUBUNIT 4"/>
    <property type="match status" value="1"/>
</dbReference>
<keyword evidence="11" id="KW-1185">Reference proteome</keyword>
<evidence type="ECO:0000256" key="8">
    <source>
        <dbReference type="ARBA" id="ARBA00023242"/>
    </source>
</evidence>
<dbReference type="SUPFAM" id="SSF46785">
    <property type="entry name" value="Winged helix' DNA-binding domain"/>
    <property type="match status" value="1"/>
</dbReference>
<evidence type="ECO:0000259" key="9">
    <source>
        <dbReference type="PROSITE" id="PS50250"/>
    </source>
</evidence>
<name>A0AAN6UWX5_9PEZI</name>
<dbReference type="InterPro" id="IPR000717">
    <property type="entry name" value="PCI_dom"/>
</dbReference>
<dbReference type="GO" id="GO:0005829">
    <property type="term" value="C:cytosol"/>
    <property type="evidence" value="ECO:0007669"/>
    <property type="project" value="TreeGrafter"/>
</dbReference>
<feature type="domain" description="PCI" evidence="9">
    <location>
        <begin position="205"/>
        <end position="374"/>
    </location>
</feature>
<evidence type="ECO:0000256" key="3">
    <source>
        <dbReference type="ARBA" id="ARBA00010417"/>
    </source>
</evidence>
<evidence type="ECO:0000313" key="10">
    <source>
        <dbReference type="EMBL" id="KAK4140025.1"/>
    </source>
</evidence>
<protein>
    <recommendedName>
        <fullName evidence="5">COP9 signalosome complex subunit 4</fullName>
    </recommendedName>
</protein>
<sequence>MASPQVTTALAEAGNKASLADYQAILSTIQSSATASSSSTTTTTTADLIAFANAALSGTLGVVNTRTLLTDLLTTLRNLPNNDPDLTIDVGQHVITAIPDSPLATSLTDQAAALREQVATAYEAQDEFLAAAKLLAEIPLDSSQRRVPDADKAAIWIRIVRNYLEVDDSTSAETYLNKLKNVMHDVADAELNLHFRLSAARIQDSNRQFLQAAKSYHDISFSPAIAEDERLHTLGMAIKCAVLAPAGPMRSRALGQLYKDERAAGLEEHGILEKMFFDRLLSTGEVDKFAQDLAPHQLAKTADGSTVLAKAVVEHNLLSASRLYANIGFDELGLLLGLDGQKAEDTTARMIEQGRLAGSIDQIERIILFVGGDAAGEKKGWGTRAQVPVAKEMRRWDGNVQALAEDLEQLTDGLQAEFPEFVAAHIAV</sequence>
<dbReference type="AlphaFoldDB" id="A0AAN6UWX5"/>
<reference evidence="10" key="1">
    <citation type="journal article" date="2023" name="Mol. Phylogenet. Evol.">
        <title>Genome-scale phylogeny and comparative genomics of the fungal order Sordariales.</title>
        <authorList>
            <person name="Hensen N."/>
            <person name="Bonometti L."/>
            <person name="Westerberg I."/>
            <person name="Brannstrom I.O."/>
            <person name="Guillou S."/>
            <person name="Cros-Aarteil S."/>
            <person name="Calhoun S."/>
            <person name="Haridas S."/>
            <person name="Kuo A."/>
            <person name="Mondo S."/>
            <person name="Pangilinan J."/>
            <person name="Riley R."/>
            <person name="LaButti K."/>
            <person name="Andreopoulos B."/>
            <person name="Lipzen A."/>
            <person name="Chen C."/>
            <person name="Yan M."/>
            <person name="Daum C."/>
            <person name="Ng V."/>
            <person name="Clum A."/>
            <person name="Steindorff A."/>
            <person name="Ohm R.A."/>
            <person name="Martin F."/>
            <person name="Silar P."/>
            <person name="Natvig D.O."/>
            <person name="Lalanne C."/>
            <person name="Gautier V."/>
            <person name="Ament-Velasquez S.L."/>
            <person name="Kruys A."/>
            <person name="Hutchinson M.I."/>
            <person name="Powell A.J."/>
            <person name="Barry K."/>
            <person name="Miller A.N."/>
            <person name="Grigoriev I.V."/>
            <person name="Debuchy R."/>
            <person name="Gladieux P."/>
            <person name="Hiltunen Thoren M."/>
            <person name="Johannesson H."/>
        </authorList>
    </citation>
    <scope>NUCLEOTIDE SEQUENCE</scope>
    <source>
        <strain evidence="10">CBS 141.50</strain>
    </source>
</reference>
<dbReference type="EMBL" id="MU853642">
    <property type="protein sequence ID" value="KAK4140025.1"/>
    <property type="molecule type" value="Genomic_DNA"/>
</dbReference>
<dbReference type="GO" id="GO:0008180">
    <property type="term" value="C:COP9 signalosome"/>
    <property type="evidence" value="ECO:0007669"/>
    <property type="project" value="UniProtKB-KW"/>
</dbReference>
<dbReference type="GeneID" id="87821481"/>
<comment type="similarity">
    <text evidence="3">Belongs to the CSN4 family.</text>
</comment>
<comment type="subunit">
    <text evidence="4">Component of the COP9 signalosome (CSN) complex.</text>
</comment>
<dbReference type="InterPro" id="IPR040134">
    <property type="entry name" value="PSMD12/CSN4"/>
</dbReference>
<proteinExistence type="inferred from homology"/>
<dbReference type="Pfam" id="PF01399">
    <property type="entry name" value="PCI"/>
    <property type="match status" value="1"/>
</dbReference>
<evidence type="ECO:0000256" key="4">
    <source>
        <dbReference type="ARBA" id="ARBA00011098"/>
    </source>
</evidence>
<evidence type="ECO:0000256" key="5">
    <source>
        <dbReference type="ARBA" id="ARBA00014881"/>
    </source>
</evidence>
<evidence type="ECO:0000256" key="1">
    <source>
        <dbReference type="ARBA" id="ARBA00004123"/>
    </source>
</evidence>
<evidence type="ECO:0000256" key="7">
    <source>
        <dbReference type="ARBA" id="ARBA00022790"/>
    </source>
</evidence>
<dbReference type="Gene3D" id="1.10.10.10">
    <property type="entry name" value="Winged helix-like DNA-binding domain superfamily/Winged helix DNA-binding domain"/>
    <property type="match status" value="1"/>
</dbReference>
<keyword evidence="8" id="KW-0539">Nucleus</keyword>
<reference evidence="10" key="2">
    <citation type="submission" date="2023-05" db="EMBL/GenBank/DDBJ databases">
        <authorList>
            <consortium name="Lawrence Berkeley National Laboratory"/>
            <person name="Steindorff A."/>
            <person name="Hensen N."/>
            <person name="Bonometti L."/>
            <person name="Westerberg I."/>
            <person name="Brannstrom I.O."/>
            <person name="Guillou S."/>
            <person name="Cros-Aarteil S."/>
            <person name="Calhoun S."/>
            <person name="Haridas S."/>
            <person name="Kuo A."/>
            <person name="Mondo S."/>
            <person name="Pangilinan J."/>
            <person name="Riley R."/>
            <person name="Labutti K."/>
            <person name="Andreopoulos B."/>
            <person name="Lipzen A."/>
            <person name="Chen C."/>
            <person name="Yanf M."/>
            <person name="Daum C."/>
            <person name="Ng V."/>
            <person name="Clum A."/>
            <person name="Ohm R."/>
            <person name="Martin F."/>
            <person name="Silar P."/>
            <person name="Natvig D."/>
            <person name="Lalanne C."/>
            <person name="Gautier V."/>
            <person name="Ament-Velasquez S.L."/>
            <person name="Kruys A."/>
            <person name="Hutchinson M.I."/>
            <person name="Powell A.J."/>
            <person name="Barry K."/>
            <person name="Miller A.N."/>
            <person name="Grigoriev I.V."/>
            <person name="Debuchy R."/>
            <person name="Gladieux P."/>
            <person name="Thoren M.H."/>
            <person name="Johannesson H."/>
        </authorList>
    </citation>
    <scope>NUCLEOTIDE SEQUENCE</scope>
    <source>
        <strain evidence="10">CBS 141.50</strain>
    </source>
</reference>
<dbReference type="InterPro" id="IPR036388">
    <property type="entry name" value="WH-like_DNA-bd_sf"/>
</dbReference>
<keyword evidence="7" id="KW-0736">Signalosome</keyword>
<dbReference type="Proteomes" id="UP001302676">
    <property type="component" value="Unassembled WGS sequence"/>
</dbReference>